<evidence type="ECO:0000313" key="1">
    <source>
        <dbReference type="EMBL" id="MXP47810.1"/>
    </source>
</evidence>
<protein>
    <submittedName>
        <fullName evidence="1">DUF2141 domain-containing protein</fullName>
    </submittedName>
</protein>
<dbReference type="OrthoDB" id="9788332at2"/>
<reference evidence="1 2" key="1">
    <citation type="submission" date="2019-12" db="EMBL/GenBank/DDBJ databases">
        <title>Genomic-based taxomic classification of the family Erythrobacteraceae.</title>
        <authorList>
            <person name="Xu L."/>
        </authorList>
    </citation>
    <scope>NUCLEOTIDE SEQUENCE [LARGE SCALE GENOMIC DNA]</scope>
    <source>
        <strain evidence="1 2">SW-109</strain>
    </source>
</reference>
<keyword evidence="2" id="KW-1185">Reference proteome</keyword>
<name>A0A6I4V4M8_9SPHN</name>
<proteinExistence type="predicted"/>
<dbReference type="AlphaFoldDB" id="A0A6I4V4M8"/>
<accession>A0A6I4V4M8</accession>
<dbReference type="RefSeq" id="WP_160731063.1">
    <property type="nucleotide sequence ID" value="NZ_WTYP01000002.1"/>
</dbReference>
<dbReference type="InterPro" id="IPR018673">
    <property type="entry name" value="DUF2141"/>
</dbReference>
<comment type="caution">
    <text evidence="1">The sequence shown here is derived from an EMBL/GenBank/DDBJ whole genome shotgun (WGS) entry which is preliminary data.</text>
</comment>
<dbReference type="EMBL" id="WTYP01000002">
    <property type="protein sequence ID" value="MXP47810.1"/>
    <property type="molecule type" value="Genomic_DNA"/>
</dbReference>
<dbReference type="Pfam" id="PF09912">
    <property type="entry name" value="DUF2141"/>
    <property type="match status" value="1"/>
</dbReference>
<sequence length="144" mass="15612">MFVPAAALLAGNSPVRPEPVGASIKVTATELRSAKGVVRACMTTNADRFPKCRGDANAYSVVVPAAETVSFTFRNVKPGRYAIALLHDENDNGKADRALMMMPTEGFGFSRDAKVRMGPPKFRDAAFDVTAADQSQPIRMRYML</sequence>
<organism evidence="1 2">
    <name type="scientific">Pontixanthobacter luteolus</name>
    <dbReference type="NCBI Taxonomy" id="295089"/>
    <lineage>
        <taxon>Bacteria</taxon>
        <taxon>Pseudomonadati</taxon>
        <taxon>Pseudomonadota</taxon>
        <taxon>Alphaproteobacteria</taxon>
        <taxon>Sphingomonadales</taxon>
        <taxon>Erythrobacteraceae</taxon>
        <taxon>Pontixanthobacter</taxon>
    </lineage>
</organism>
<dbReference type="Proteomes" id="UP000471435">
    <property type="component" value="Unassembled WGS sequence"/>
</dbReference>
<gene>
    <name evidence="1" type="ORF">GRI43_10495</name>
</gene>
<evidence type="ECO:0000313" key="2">
    <source>
        <dbReference type="Proteomes" id="UP000471435"/>
    </source>
</evidence>